<dbReference type="KEGG" id="crx:CRECT_2264"/>
<evidence type="ECO:0000256" key="6">
    <source>
        <dbReference type="RuleBase" id="RU366062"/>
    </source>
</evidence>
<dbReference type="SUPFAM" id="SSF56425">
    <property type="entry name" value="Succinate dehydrogenase/fumarate reductase flavoprotein, catalytic domain"/>
    <property type="match status" value="1"/>
</dbReference>
<evidence type="ECO:0000256" key="1">
    <source>
        <dbReference type="ARBA" id="ARBA00001974"/>
    </source>
</evidence>
<dbReference type="Pfam" id="PF00890">
    <property type="entry name" value="FAD_binding_2"/>
    <property type="match status" value="1"/>
</dbReference>
<dbReference type="Pfam" id="PF10518">
    <property type="entry name" value="TAT_signal"/>
    <property type="match status" value="1"/>
</dbReference>
<evidence type="ECO:0000256" key="7">
    <source>
        <dbReference type="SAM" id="Coils"/>
    </source>
</evidence>
<name>A0A6G5QQ14_CAMRE</name>
<dbReference type="NCBIfam" id="TIGR01813">
    <property type="entry name" value="flavo_cyto_c"/>
    <property type="match status" value="1"/>
</dbReference>
<dbReference type="InterPro" id="IPR003953">
    <property type="entry name" value="FAD-dep_OxRdtase_2_FAD-bd"/>
</dbReference>
<proteinExistence type="inferred from homology"/>
<feature type="chain" id="PRO_5026372818" evidence="6">
    <location>
        <begin position="27"/>
        <end position="494"/>
    </location>
</feature>
<keyword evidence="5 6" id="KW-0560">Oxidoreductase</keyword>
<dbReference type="Gene3D" id="3.50.50.60">
    <property type="entry name" value="FAD/NAD(P)-binding domain"/>
    <property type="match status" value="1"/>
</dbReference>
<dbReference type="Proteomes" id="UP000502377">
    <property type="component" value="Chromosome"/>
</dbReference>
<dbReference type="GO" id="GO:0010181">
    <property type="term" value="F:FMN binding"/>
    <property type="evidence" value="ECO:0007669"/>
    <property type="project" value="InterPro"/>
</dbReference>
<evidence type="ECO:0000256" key="2">
    <source>
        <dbReference type="ARBA" id="ARBA00022505"/>
    </source>
</evidence>
<protein>
    <submittedName>
        <fullName evidence="9">Flavocytochrome c</fullName>
    </submittedName>
</protein>
<dbReference type="AlphaFoldDB" id="A0A6G5QQ14"/>
<dbReference type="InterPro" id="IPR010960">
    <property type="entry name" value="Flavocytochrome_c"/>
</dbReference>
<evidence type="ECO:0000256" key="3">
    <source>
        <dbReference type="ARBA" id="ARBA00022630"/>
    </source>
</evidence>
<dbReference type="InterPro" id="IPR036188">
    <property type="entry name" value="FAD/NAD-bd_sf"/>
</dbReference>
<evidence type="ECO:0000256" key="5">
    <source>
        <dbReference type="ARBA" id="ARBA00023002"/>
    </source>
</evidence>
<organism evidence="9 10">
    <name type="scientific">Campylobacter rectus</name>
    <name type="common">Wolinella recta</name>
    <dbReference type="NCBI Taxonomy" id="203"/>
    <lineage>
        <taxon>Bacteria</taxon>
        <taxon>Pseudomonadati</taxon>
        <taxon>Campylobacterota</taxon>
        <taxon>Epsilonproteobacteria</taxon>
        <taxon>Campylobacterales</taxon>
        <taxon>Campylobacteraceae</taxon>
        <taxon>Campylobacter</taxon>
    </lineage>
</organism>
<evidence type="ECO:0000256" key="4">
    <source>
        <dbReference type="ARBA" id="ARBA00022827"/>
    </source>
</evidence>
<dbReference type="EMBL" id="CP012543">
    <property type="protein sequence ID" value="QCD47853.1"/>
    <property type="molecule type" value="Genomic_DNA"/>
</dbReference>
<keyword evidence="4 6" id="KW-0274">FAD</keyword>
<dbReference type="RefSeq" id="WP_002944907.1">
    <property type="nucleotide sequence ID" value="NZ_CP012543.1"/>
</dbReference>
<evidence type="ECO:0000259" key="8">
    <source>
        <dbReference type="Pfam" id="PF00890"/>
    </source>
</evidence>
<dbReference type="Gene3D" id="3.90.700.10">
    <property type="entry name" value="Succinate dehydrogenase/fumarate reductase flavoprotein, catalytic domain"/>
    <property type="match status" value="1"/>
</dbReference>
<keyword evidence="7" id="KW-0175">Coiled coil</keyword>
<dbReference type="PANTHER" id="PTHR43400">
    <property type="entry name" value="FUMARATE REDUCTASE"/>
    <property type="match status" value="1"/>
</dbReference>
<keyword evidence="6" id="KW-0732">Signal</keyword>
<dbReference type="InterPro" id="IPR019546">
    <property type="entry name" value="TAT_signal_bac_arc"/>
</dbReference>
<sequence length="494" mass="53280">MKKISRRNFIKTGLAAAAVGALNLQAAQDDEIKWDAEYDVLVVGSGLSANVAGIVAAEGGLGVALLEKMSRTGGNSVISQLDFACVGSEQQEKAGIKDSIELFVKDLNKAGKGFNYIEQSYRIAQNSKRAYEFVKARGVQYAEKLKHLGGHSVARSLETVGGGGACVQALNSHFESKGGKTLKRVKVDEIVLDKNGAAIGLKVREEYKFDKNLADDDAQNVSGDVKFYKAKKAVIFASGGFSADKAFKAAQNPRLALASTPSNPGATAGALKTMIKAGAMPVQLSLGRYSFGIPTEDLIFAISVDGKNSKRFMNEDGDRQTLSDNILENMQKNESDLFPTIIFDETGFTSSHDPKRLQKFIETGKMKKFESLDELAAEFKLNVQILKEEIKRYNENVAAKTDADFKKDLSKFAPIEKAPFYAILGTPGISYTPGGVRVNLNFEVLNINDSKPIKNLYAVGEATGGVHGFTRLTSCSTPDCISSAMIAAEHILKG</sequence>
<dbReference type="PANTHER" id="PTHR43400:SF7">
    <property type="entry name" value="FAD-DEPENDENT OXIDOREDUCTASE 2 FAD BINDING DOMAIN-CONTAINING PROTEIN"/>
    <property type="match status" value="1"/>
</dbReference>
<dbReference type="InterPro" id="IPR050315">
    <property type="entry name" value="FAD-oxidoreductase_2"/>
</dbReference>
<comment type="similarity">
    <text evidence="6">Belongs to the FAD-dependent oxidoreductase 2 family. FRD/SDH subfamily.</text>
</comment>
<dbReference type="InterPro" id="IPR006311">
    <property type="entry name" value="TAT_signal"/>
</dbReference>
<dbReference type="SUPFAM" id="SSF51905">
    <property type="entry name" value="FAD/NAD(P)-binding domain"/>
    <property type="match status" value="1"/>
</dbReference>
<dbReference type="PROSITE" id="PS51318">
    <property type="entry name" value="TAT"/>
    <property type="match status" value="1"/>
</dbReference>
<feature type="domain" description="FAD-dependent oxidoreductase 2 FAD-binding" evidence="8">
    <location>
        <begin position="39"/>
        <end position="476"/>
    </location>
</feature>
<comment type="cofactor">
    <cofactor evidence="1">
        <name>FAD</name>
        <dbReference type="ChEBI" id="CHEBI:57692"/>
    </cofactor>
</comment>
<evidence type="ECO:0000313" key="9">
    <source>
        <dbReference type="EMBL" id="QCD47853.1"/>
    </source>
</evidence>
<gene>
    <name evidence="9" type="ORF">CRECT_2264</name>
</gene>
<dbReference type="InterPro" id="IPR027477">
    <property type="entry name" value="Succ_DH/fumarate_Rdtase_cat_sf"/>
</dbReference>
<accession>A0A6G5QQ14</accession>
<feature type="coiled-coil region" evidence="7">
    <location>
        <begin position="369"/>
        <end position="403"/>
    </location>
</feature>
<evidence type="ECO:0000313" key="10">
    <source>
        <dbReference type="Proteomes" id="UP000502377"/>
    </source>
</evidence>
<dbReference type="GO" id="GO:0016491">
    <property type="term" value="F:oxidoreductase activity"/>
    <property type="evidence" value="ECO:0007669"/>
    <property type="project" value="UniProtKB-KW"/>
</dbReference>
<keyword evidence="3 6" id="KW-0285">Flavoprotein</keyword>
<keyword evidence="2" id="KW-0500">Molybdenum</keyword>
<feature type="signal peptide" evidence="6">
    <location>
        <begin position="1"/>
        <end position="26"/>
    </location>
</feature>
<reference evidence="9 10" key="1">
    <citation type="submission" date="2016-07" db="EMBL/GenBank/DDBJ databases">
        <title>Comparative genomics of the Campylobacter concisus group.</title>
        <authorList>
            <person name="Miller W.G."/>
            <person name="Yee E."/>
            <person name="Chapman M.H."/>
            <person name="Huynh S."/>
            <person name="Bono J.L."/>
            <person name="On S.L.W."/>
            <person name="StLeger J."/>
            <person name="Foster G."/>
            <person name="Parker C.T."/>
        </authorList>
    </citation>
    <scope>NUCLEOTIDE SEQUENCE [LARGE SCALE GENOMIC DNA]</scope>
    <source>
        <strain evidence="9 10">ATCC 33238</strain>
    </source>
</reference>